<accession>A0A7Y9GL47</accession>
<dbReference type="InterPro" id="IPR036318">
    <property type="entry name" value="FAD-bd_PCMH-like_sf"/>
</dbReference>
<name>A0A7Y9GL47_9MICO</name>
<dbReference type="Pfam" id="PF01565">
    <property type="entry name" value="FAD_binding_4"/>
    <property type="match status" value="1"/>
</dbReference>
<dbReference type="RefSeq" id="WP_179487114.1">
    <property type="nucleotide sequence ID" value="NZ_JACCBV010000001.1"/>
</dbReference>
<keyword evidence="5" id="KW-0809">Transit peptide</keyword>
<dbReference type="InterPro" id="IPR006094">
    <property type="entry name" value="Oxid_FAD_bind_N"/>
</dbReference>
<reference evidence="9 10" key="1">
    <citation type="submission" date="2020-07" db="EMBL/GenBank/DDBJ databases">
        <title>Sequencing the genomes of 1000 actinobacteria strains.</title>
        <authorList>
            <person name="Klenk H.-P."/>
        </authorList>
    </citation>
    <scope>NUCLEOTIDE SEQUENCE [LARGE SCALE GENOMIC DNA]</scope>
    <source>
        <strain evidence="9 10">DSM 24662</strain>
    </source>
</reference>
<keyword evidence="10" id="KW-1185">Reference proteome</keyword>
<sequence>MAESGLLERIRALPLAPETRQGAALREYGRDEGFARRGRRSAPDAVVVPRTVEEVQAVVRLAAELGTPIVPWGTGSSLEGQGLALHGGITLDMREMNRLRRLLIDDFQVEVDAGITHPELNRMLRPHGVFFPPNPGAPATIGGMIGNNSSGSRAVKYGVTRDHVVALEVVLADGSLVRLGTRASKTSSGYDLVDLFVGSEGTLGIVTGAVLRVSPTPTVERGLVARFDTVDAAAEVVRAVLGIGVRPASLELLENSVAPVLAESSPLQPRPVATLLVACDGGEEAAVDSEIGAVTEVVAEFGGEIEATTRDQFRSIMSAREQLGPAVVRATGMPTLKLVDIAVPLSAFPDAVAFTRGVLDAAGLTGHVFGHAGDGNLHVLIATDSRDDAHWARASEAADEIVLGALALEGTITGEHGIGAGKRHLLRAEHGGAVDVMMAIKRSLDPKGIMNPGKILPDDASVGVGS</sequence>
<evidence type="ECO:0000256" key="1">
    <source>
        <dbReference type="ARBA" id="ARBA00001974"/>
    </source>
</evidence>
<dbReference type="InterPro" id="IPR016169">
    <property type="entry name" value="FAD-bd_PCMH_sub2"/>
</dbReference>
<dbReference type="GO" id="GO:1903457">
    <property type="term" value="P:lactate catabolic process"/>
    <property type="evidence" value="ECO:0007669"/>
    <property type="project" value="TreeGrafter"/>
</dbReference>
<dbReference type="Gene3D" id="1.10.45.10">
    <property type="entry name" value="Vanillyl-alcohol Oxidase, Chain A, domain 4"/>
    <property type="match status" value="1"/>
</dbReference>
<dbReference type="InterPro" id="IPR016164">
    <property type="entry name" value="FAD-linked_Oxase-like_C"/>
</dbReference>
<proteinExistence type="inferred from homology"/>
<dbReference type="GO" id="GO:0008720">
    <property type="term" value="F:D-lactate dehydrogenase (NAD+) activity"/>
    <property type="evidence" value="ECO:0007669"/>
    <property type="project" value="TreeGrafter"/>
</dbReference>
<keyword evidence="3" id="KW-0285">Flavoprotein</keyword>
<evidence type="ECO:0000256" key="4">
    <source>
        <dbReference type="ARBA" id="ARBA00022827"/>
    </source>
</evidence>
<evidence type="ECO:0000256" key="5">
    <source>
        <dbReference type="ARBA" id="ARBA00022946"/>
    </source>
</evidence>
<comment type="similarity">
    <text evidence="2">Belongs to the FAD-binding oxidoreductase/transferase type 4 family.</text>
</comment>
<dbReference type="EC" id="1.1.2.4" evidence="7"/>
<dbReference type="FunFam" id="1.10.45.10:FF:000001">
    <property type="entry name" value="D-lactate dehydrogenase mitochondrial"/>
    <property type="match status" value="1"/>
</dbReference>
<dbReference type="Pfam" id="PF02913">
    <property type="entry name" value="FAD-oxidase_C"/>
    <property type="match status" value="1"/>
</dbReference>
<evidence type="ECO:0000256" key="6">
    <source>
        <dbReference type="ARBA" id="ARBA00023002"/>
    </source>
</evidence>
<organism evidence="9 10">
    <name type="scientific">Microbacterium immunditiarum</name>
    <dbReference type="NCBI Taxonomy" id="337480"/>
    <lineage>
        <taxon>Bacteria</taxon>
        <taxon>Bacillati</taxon>
        <taxon>Actinomycetota</taxon>
        <taxon>Actinomycetes</taxon>
        <taxon>Micrococcales</taxon>
        <taxon>Microbacteriaceae</taxon>
        <taxon>Microbacterium</taxon>
    </lineage>
</organism>
<dbReference type="SUPFAM" id="SSF56176">
    <property type="entry name" value="FAD-binding/transporter-associated domain-like"/>
    <property type="match status" value="1"/>
</dbReference>
<dbReference type="GO" id="GO:0071949">
    <property type="term" value="F:FAD binding"/>
    <property type="evidence" value="ECO:0007669"/>
    <property type="project" value="InterPro"/>
</dbReference>
<dbReference type="SUPFAM" id="SSF55103">
    <property type="entry name" value="FAD-linked oxidases, C-terminal domain"/>
    <property type="match status" value="1"/>
</dbReference>
<dbReference type="AlphaFoldDB" id="A0A7Y9GL47"/>
<dbReference type="PANTHER" id="PTHR11748">
    <property type="entry name" value="D-LACTATE DEHYDROGENASE"/>
    <property type="match status" value="1"/>
</dbReference>
<dbReference type="InterPro" id="IPR004113">
    <property type="entry name" value="FAD-bd_oxidored_4_C"/>
</dbReference>
<dbReference type="FunFam" id="3.30.70.2740:FF:000001">
    <property type="entry name" value="D-lactate dehydrogenase mitochondrial"/>
    <property type="match status" value="1"/>
</dbReference>
<evidence type="ECO:0000313" key="9">
    <source>
        <dbReference type="EMBL" id="NYE18449.1"/>
    </source>
</evidence>
<comment type="cofactor">
    <cofactor evidence="1">
        <name>FAD</name>
        <dbReference type="ChEBI" id="CHEBI:57692"/>
    </cofactor>
</comment>
<dbReference type="InterPro" id="IPR016171">
    <property type="entry name" value="Vanillyl_alc_oxidase_C-sub2"/>
</dbReference>
<protein>
    <recommendedName>
        <fullName evidence="7">D-lactate dehydrogenase (cytochrome)</fullName>
        <ecNumber evidence="7">1.1.2.4</ecNumber>
    </recommendedName>
</protein>
<keyword evidence="4" id="KW-0274">FAD</keyword>
<dbReference type="PROSITE" id="PS51387">
    <property type="entry name" value="FAD_PCMH"/>
    <property type="match status" value="1"/>
</dbReference>
<evidence type="ECO:0000313" key="10">
    <source>
        <dbReference type="Proteomes" id="UP000576969"/>
    </source>
</evidence>
<dbReference type="InterPro" id="IPR016166">
    <property type="entry name" value="FAD-bd_PCMH"/>
</dbReference>
<gene>
    <name evidence="9" type="ORF">BJ991_000477</name>
</gene>
<evidence type="ECO:0000256" key="3">
    <source>
        <dbReference type="ARBA" id="ARBA00022630"/>
    </source>
</evidence>
<dbReference type="PANTHER" id="PTHR11748:SF111">
    <property type="entry name" value="D-LACTATE DEHYDROGENASE, MITOCHONDRIAL-RELATED"/>
    <property type="match status" value="1"/>
</dbReference>
<dbReference type="Gene3D" id="3.30.465.10">
    <property type="match status" value="1"/>
</dbReference>
<comment type="caution">
    <text evidence="9">The sequence shown here is derived from an EMBL/GenBank/DDBJ whole genome shotgun (WGS) entry which is preliminary data.</text>
</comment>
<dbReference type="EMBL" id="JACCBV010000001">
    <property type="protein sequence ID" value="NYE18449.1"/>
    <property type="molecule type" value="Genomic_DNA"/>
</dbReference>
<dbReference type="Proteomes" id="UP000576969">
    <property type="component" value="Unassembled WGS sequence"/>
</dbReference>
<dbReference type="GO" id="GO:0004458">
    <property type="term" value="F:D-lactate dehydrogenase (cytochrome) activity"/>
    <property type="evidence" value="ECO:0007669"/>
    <property type="project" value="UniProtKB-EC"/>
</dbReference>
<dbReference type="Gene3D" id="3.30.70.2740">
    <property type="match status" value="1"/>
</dbReference>
<keyword evidence="6 9" id="KW-0560">Oxidoreductase</keyword>
<evidence type="ECO:0000256" key="7">
    <source>
        <dbReference type="ARBA" id="ARBA00038897"/>
    </source>
</evidence>
<evidence type="ECO:0000259" key="8">
    <source>
        <dbReference type="PROSITE" id="PS51387"/>
    </source>
</evidence>
<feature type="domain" description="FAD-binding PCMH-type" evidence="8">
    <location>
        <begin position="39"/>
        <end position="216"/>
    </location>
</feature>
<evidence type="ECO:0000256" key="2">
    <source>
        <dbReference type="ARBA" id="ARBA00008000"/>
    </source>
</evidence>